<name>A0A7G2CQP4_9TRYP</name>
<gene>
    <name evidence="1" type="ORF">ADEAN_000802400</name>
</gene>
<keyword evidence="2" id="KW-1185">Reference proteome</keyword>
<evidence type="ECO:0000313" key="1">
    <source>
        <dbReference type="EMBL" id="CAD2220502.1"/>
    </source>
</evidence>
<dbReference type="VEuPathDB" id="TriTrypDB:ADEAN_000802400"/>
<sequence>MIAILWGRQGMDVDVLTRQLERNLRRLRPFLLEMTHVFDMVEKGLTSKILLTQRRAMLHQQKRKVSRSKGEREFPREPFDTLEEETAIPTTQQIQLLQTYELYDSLVLLPCLAPHFGATVQVVPTSLLIHAVVNEFSDVLLIGGASESGSEKFRLDAAAL</sequence>
<protein>
    <submittedName>
        <fullName evidence="1">Uncharacterized protein</fullName>
    </submittedName>
</protein>
<reference evidence="1 2" key="1">
    <citation type="submission" date="2020-08" db="EMBL/GenBank/DDBJ databases">
        <authorList>
            <person name="Newling K."/>
            <person name="Davey J."/>
            <person name="Forrester S."/>
        </authorList>
    </citation>
    <scope>NUCLEOTIDE SEQUENCE [LARGE SCALE GENOMIC DNA]</scope>
    <source>
        <strain evidence="2">Crithidia deanei Carvalho (ATCC PRA-265)</strain>
    </source>
</reference>
<dbReference type="EMBL" id="LR877161">
    <property type="protein sequence ID" value="CAD2220502.1"/>
    <property type="molecule type" value="Genomic_DNA"/>
</dbReference>
<accession>A0A7G2CQP4</accession>
<dbReference type="AlphaFoldDB" id="A0A7G2CQP4"/>
<organism evidence="1 2">
    <name type="scientific">Angomonas deanei</name>
    <dbReference type="NCBI Taxonomy" id="59799"/>
    <lineage>
        <taxon>Eukaryota</taxon>
        <taxon>Discoba</taxon>
        <taxon>Euglenozoa</taxon>
        <taxon>Kinetoplastea</taxon>
        <taxon>Metakinetoplastina</taxon>
        <taxon>Trypanosomatida</taxon>
        <taxon>Trypanosomatidae</taxon>
        <taxon>Strigomonadinae</taxon>
        <taxon>Angomonas</taxon>
    </lineage>
</organism>
<dbReference type="Proteomes" id="UP000515908">
    <property type="component" value="Chromosome 17"/>
</dbReference>
<evidence type="ECO:0000313" key="2">
    <source>
        <dbReference type="Proteomes" id="UP000515908"/>
    </source>
</evidence>
<proteinExistence type="predicted"/>